<evidence type="ECO:0000313" key="9">
    <source>
        <dbReference type="RefSeq" id="XP_033535376.1"/>
    </source>
</evidence>
<dbReference type="PROSITE" id="PS50103">
    <property type="entry name" value="ZF_C3H1"/>
    <property type="match status" value="1"/>
</dbReference>
<feature type="compositionally biased region" description="Polar residues" evidence="5">
    <location>
        <begin position="162"/>
        <end position="174"/>
    </location>
</feature>
<reference evidence="7 9" key="1">
    <citation type="submission" date="2020-01" db="EMBL/GenBank/DDBJ databases">
        <authorList>
            <consortium name="DOE Joint Genome Institute"/>
            <person name="Haridas S."/>
            <person name="Albert R."/>
            <person name="Binder M."/>
            <person name="Bloem J."/>
            <person name="Labutti K."/>
            <person name="Salamov A."/>
            <person name="Andreopoulos B."/>
            <person name="Baker S.E."/>
            <person name="Barry K."/>
            <person name="Bills G."/>
            <person name="Bluhm B.H."/>
            <person name="Cannon C."/>
            <person name="Castanera R."/>
            <person name="Culley D.E."/>
            <person name="Daum C."/>
            <person name="Ezra D."/>
            <person name="Gonzalez J.B."/>
            <person name="Henrissat B."/>
            <person name="Kuo A."/>
            <person name="Liang C."/>
            <person name="Lipzen A."/>
            <person name="Lutzoni F."/>
            <person name="Magnuson J."/>
            <person name="Mondo S."/>
            <person name="Nolan M."/>
            <person name="Ohm R."/>
            <person name="Pangilinan J."/>
            <person name="Park H.-J."/>
            <person name="Ramirez L."/>
            <person name="Alfaro M."/>
            <person name="Sun H."/>
            <person name="Tritt A."/>
            <person name="Yoshinaga Y."/>
            <person name="Zwiers L.-H."/>
            <person name="Turgeon B.G."/>
            <person name="Goodwin S.B."/>
            <person name="Spatafora J.W."/>
            <person name="Crous P.W."/>
            <person name="Grigoriev I.V."/>
        </authorList>
    </citation>
    <scope>NUCLEOTIDE SEQUENCE</scope>
    <source>
        <strain evidence="7 9">CBS 781.70</strain>
    </source>
</reference>
<feature type="compositionally biased region" description="Basic and acidic residues" evidence="5">
    <location>
        <begin position="1083"/>
        <end position="1099"/>
    </location>
</feature>
<feature type="region of interest" description="Disordered" evidence="5">
    <location>
        <begin position="1029"/>
        <end position="1165"/>
    </location>
</feature>
<feature type="region of interest" description="Disordered" evidence="5">
    <location>
        <begin position="744"/>
        <end position="764"/>
    </location>
</feature>
<feature type="compositionally biased region" description="Basic and acidic residues" evidence="5">
    <location>
        <begin position="1273"/>
        <end position="1285"/>
    </location>
</feature>
<keyword evidence="3 4" id="KW-0862">Zinc</keyword>
<name>A0A6G1G6N3_9PEZI</name>
<evidence type="ECO:0000256" key="2">
    <source>
        <dbReference type="ARBA" id="ARBA00022771"/>
    </source>
</evidence>
<feature type="compositionally biased region" description="Polar residues" evidence="5">
    <location>
        <begin position="236"/>
        <end position="270"/>
    </location>
</feature>
<feature type="compositionally biased region" description="Basic and acidic residues" evidence="5">
    <location>
        <begin position="1041"/>
        <end position="1053"/>
    </location>
</feature>
<feature type="region of interest" description="Disordered" evidence="5">
    <location>
        <begin position="1227"/>
        <end position="1247"/>
    </location>
</feature>
<evidence type="ECO:0000256" key="1">
    <source>
        <dbReference type="ARBA" id="ARBA00022723"/>
    </source>
</evidence>
<dbReference type="EMBL" id="ML975154">
    <property type="protein sequence ID" value="KAF1813745.1"/>
    <property type="molecule type" value="Genomic_DNA"/>
</dbReference>
<proteinExistence type="predicted"/>
<feature type="domain" description="C3H1-type" evidence="6">
    <location>
        <begin position="1307"/>
        <end position="1334"/>
    </location>
</feature>
<organism evidence="7">
    <name type="scientific">Eremomyces bilateralis CBS 781.70</name>
    <dbReference type="NCBI Taxonomy" id="1392243"/>
    <lineage>
        <taxon>Eukaryota</taxon>
        <taxon>Fungi</taxon>
        <taxon>Dikarya</taxon>
        <taxon>Ascomycota</taxon>
        <taxon>Pezizomycotina</taxon>
        <taxon>Dothideomycetes</taxon>
        <taxon>Dothideomycetes incertae sedis</taxon>
        <taxon>Eremomycetales</taxon>
        <taxon>Eremomycetaceae</taxon>
        <taxon>Eremomyces</taxon>
    </lineage>
</organism>
<keyword evidence="8" id="KW-1185">Reference proteome</keyword>
<feature type="region of interest" description="Disordered" evidence="5">
    <location>
        <begin position="49"/>
        <end position="68"/>
    </location>
</feature>
<reference evidence="9" key="2">
    <citation type="submission" date="2020-04" db="EMBL/GenBank/DDBJ databases">
        <authorList>
            <consortium name="NCBI Genome Project"/>
        </authorList>
    </citation>
    <scope>NUCLEOTIDE SEQUENCE</scope>
    <source>
        <strain evidence="9">CBS 781.70</strain>
    </source>
</reference>
<feature type="compositionally biased region" description="Low complexity" evidence="5">
    <location>
        <begin position="1196"/>
        <end position="1211"/>
    </location>
</feature>
<evidence type="ECO:0000256" key="3">
    <source>
        <dbReference type="ARBA" id="ARBA00022833"/>
    </source>
</evidence>
<feature type="compositionally biased region" description="Acidic residues" evidence="5">
    <location>
        <begin position="450"/>
        <end position="476"/>
    </location>
</feature>
<feature type="region of interest" description="Disordered" evidence="5">
    <location>
        <begin position="1"/>
        <end position="36"/>
    </location>
</feature>
<evidence type="ECO:0000256" key="4">
    <source>
        <dbReference type="PROSITE-ProRule" id="PRU00723"/>
    </source>
</evidence>
<feature type="compositionally biased region" description="Low complexity" evidence="5">
    <location>
        <begin position="49"/>
        <end position="61"/>
    </location>
</feature>
<feature type="compositionally biased region" description="Basic and acidic residues" evidence="5">
    <location>
        <begin position="877"/>
        <end position="900"/>
    </location>
</feature>
<evidence type="ECO:0000313" key="8">
    <source>
        <dbReference type="Proteomes" id="UP000504638"/>
    </source>
</evidence>
<gene>
    <name evidence="7 9" type="ORF">P152DRAFT_290512</name>
</gene>
<feature type="compositionally biased region" description="Low complexity" evidence="5">
    <location>
        <begin position="1123"/>
        <end position="1152"/>
    </location>
</feature>
<evidence type="ECO:0000259" key="6">
    <source>
        <dbReference type="PROSITE" id="PS50103"/>
    </source>
</evidence>
<dbReference type="RefSeq" id="XP_033535376.1">
    <property type="nucleotide sequence ID" value="XM_033675013.1"/>
</dbReference>
<feature type="compositionally biased region" description="Low complexity" evidence="5">
    <location>
        <begin position="1234"/>
        <end position="1247"/>
    </location>
</feature>
<keyword evidence="1 4" id="KW-0479">Metal-binding</keyword>
<feature type="region of interest" description="Disordered" evidence="5">
    <location>
        <begin position="877"/>
        <end position="905"/>
    </location>
</feature>
<feature type="zinc finger region" description="C3H1-type" evidence="4">
    <location>
        <begin position="1307"/>
        <end position="1334"/>
    </location>
</feature>
<evidence type="ECO:0000313" key="7">
    <source>
        <dbReference type="EMBL" id="KAF1813745.1"/>
    </source>
</evidence>
<evidence type="ECO:0000256" key="5">
    <source>
        <dbReference type="SAM" id="MobiDB-lite"/>
    </source>
</evidence>
<sequence length="1334" mass="144744">MASDHGPPYTGDDLLLNNTFPNTENNFQGGYGQGLYQDNLNWNDQQSIWQPHQQPHQQPSSTEGQYSHTVPYSSGFLPHDPNQFSDPTLSGSPFSHVDAAVDPSLYGSSTGYALQAAQGGHFETYQQPSYQHPSVLDDSNDLTAFQSNGSSNVYPNHATVGQLQSQQPRTSSPFAQHDARCSPSLSHGSPAQKTASLSQLPPTFKKDGSLTASQALSHGSPYQNHLSIAQGPSRAFTPSQLSGAGSQATPPPGSSNVRIQQQNPVPSMTSTNLRTIAPQMTNPQQYAMIMPSGSSLSPSVTPNQQFTGAQVAPGRTTLGAEGEISAAVSDKSQETLAPFVRVPKSHQVGKQFSKDRKQFSIIDKIDLPQDRKVEKIMKFADILTGTVKLSWSKGVIKSDSLKKERFSYAEAAKIKGSSVDALKSATVASKSPIEKAKKGAKPIGQIAASESEDAESSEQSDESSDDSEPESVEEMEVSPLPGQRPKEPLEAIKYDTIKALWKPKRQPLTGAEVRGCLGMYWVVISAIRDRWKKDKGDYDAAATDALKASIKSKVDFQRNQLEVAFKAAQEHGHPQIISRFGTDASFLTLFLSFMADRVNQNDYAGGLLKAALELLARSPSISREVTTGKGTGKTWDKVMARIEKKGDEQTKKLAQSILEVARKSKLSVGSPTMANNDGVNALTPSNPPVSTKPATIVRAAPSVAGVKRSLDSDSAKHVQGTPFASGASKMSTVTKGVGVQASGVGPSKVVKHGPGSVSASLSGPKQAGNMSMLSGRAAATKSGVIPVKRSAAVLSGKDGEPGSSKLANAVKAKAMAKAPNLFTSLSSASKKPSALATPAATAKDRERDTFVAKVPEKPAGPSKPAFSFRDTMEELTREKVVEKPAKKEPEGPPETPEEKAKRMRKESRRHLRVSWPVDEMLVAVREFKSDPSERSLDTNMDVDLNDMRSEGQVLKRHVDVDEEVAMAEALDLPKEEDIREWTTPSNIDYSVLPKEAAEKNTTIYGGKTPIVSPDDEEQNHRESTTLLVHYLDPSDIPPTPREPRKQDAGENVKEPASMQLPDWVVNREVERGYLPPSELMPEAPDHHEASRRHWFESRSRQTYVSTEYQKQQAQQERDREQQSKQQEQQQQASLEEVFARFAAPNSSSSAAPQDPTPAPAVDLNSLLADLRNHGYISTEASVAPSYDQSHYSNAQATSGSAPTATGAATTGGVNSAEVSALLEQLKASTPTGPQQQQDAQAQNPWAQGYSAQYQQQYYSANPYYQTNYNQPPAHEEESRRRPREPEMDDGMGNPARKKFKPAGNPAKKFTQSCRFFAEGRCLKGSECTYRHDQV</sequence>
<dbReference type="InterPro" id="IPR000571">
    <property type="entry name" value="Znf_CCCH"/>
</dbReference>
<feature type="region of interest" description="Disordered" evidence="5">
    <location>
        <begin position="430"/>
        <end position="488"/>
    </location>
</feature>
<dbReference type="OrthoDB" id="4347at2759"/>
<feature type="compositionally biased region" description="Low complexity" evidence="5">
    <location>
        <begin position="826"/>
        <end position="841"/>
    </location>
</feature>
<keyword evidence="2 4" id="KW-0863">Zinc-finger</keyword>
<dbReference type="GeneID" id="54415583"/>
<accession>A0A6G1G6N3</accession>
<feature type="region of interest" description="Disordered" evidence="5">
    <location>
        <begin position="162"/>
        <end position="209"/>
    </location>
</feature>
<feature type="compositionally biased region" description="Polar residues" evidence="5">
    <location>
        <begin position="183"/>
        <end position="201"/>
    </location>
</feature>
<dbReference type="GO" id="GO:0008270">
    <property type="term" value="F:zinc ion binding"/>
    <property type="evidence" value="ECO:0007669"/>
    <property type="project" value="UniProtKB-KW"/>
</dbReference>
<feature type="region of interest" description="Disordered" evidence="5">
    <location>
        <begin position="233"/>
        <end position="270"/>
    </location>
</feature>
<protein>
    <recommendedName>
        <fullName evidence="6">C3H1-type domain-containing protein</fullName>
    </recommendedName>
</protein>
<feature type="region of interest" description="Disordered" evidence="5">
    <location>
        <begin position="1260"/>
        <end position="1305"/>
    </location>
</feature>
<feature type="compositionally biased region" description="Polar residues" evidence="5">
    <location>
        <begin position="16"/>
        <end position="28"/>
    </location>
</feature>
<reference evidence="9" key="3">
    <citation type="submission" date="2025-04" db="UniProtKB">
        <authorList>
            <consortium name="RefSeq"/>
        </authorList>
    </citation>
    <scope>IDENTIFICATION</scope>
    <source>
        <strain evidence="9">CBS 781.70</strain>
    </source>
</reference>
<dbReference type="SUPFAM" id="SSF90229">
    <property type="entry name" value="CCCH zinc finger"/>
    <property type="match status" value="1"/>
</dbReference>
<dbReference type="InterPro" id="IPR036855">
    <property type="entry name" value="Znf_CCCH_sf"/>
</dbReference>
<feature type="region of interest" description="Disordered" evidence="5">
    <location>
        <begin position="826"/>
        <end position="847"/>
    </location>
</feature>
<dbReference type="Proteomes" id="UP000504638">
    <property type="component" value="Unplaced"/>
</dbReference>
<feature type="region of interest" description="Disordered" evidence="5">
    <location>
        <begin position="1190"/>
        <end position="1211"/>
    </location>
</feature>